<evidence type="ECO:0000313" key="5">
    <source>
        <dbReference type="EMBL" id="QJI05112.1"/>
    </source>
</evidence>
<evidence type="ECO:0000313" key="4">
    <source>
        <dbReference type="EMBL" id="QJH96856.1"/>
    </source>
</evidence>
<dbReference type="EMBL" id="MT143978">
    <property type="protein sequence ID" value="QJA44622.1"/>
    <property type="molecule type" value="Genomic_DNA"/>
</dbReference>
<dbReference type="EMBL" id="MT145194">
    <property type="protein sequence ID" value="QJI05112.1"/>
    <property type="molecule type" value="Genomic_DNA"/>
</dbReference>
<dbReference type="SUPFAM" id="SSF54060">
    <property type="entry name" value="His-Me finger endonucleases"/>
    <property type="match status" value="1"/>
</dbReference>
<keyword evidence="2" id="KW-0378">Hydrolase</keyword>
<accession>A0A6H1ZAY2</accession>
<dbReference type="GO" id="GO:0004519">
    <property type="term" value="F:endonuclease activity"/>
    <property type="evidence" value="ECO:0007669"/>
    <property type="project" value="UniProtKB-KW"/>
</dbReference>
<evidence type="ECO:0000313" key="3">
    <source>
        <dbReference type="EMBL" id="QJA67519.1"/>
    </source>
</evidence>
<name>A0A6H1ZAY2_9ZZZZ</name>
<dbReference type="EMBL" id="MT141572">
    <property type="protein sequence ID" value="QJA67519.1"/>
    <property type="molecule type" value="Genomic_DNA"/>
</dbReference>
<dbReference type="AlphaFoldDB" id="A0A6H1ZAY2"/>
<dbReference type="Pfam" id="PF13392">
    <property type="entry name" value="HNH_3"/>
    <property type="match status" value="1"/>
</dbReference>
<dbReference type="InterPro" id="IPR044925">
    <property type="entry name" value="His-Me_finger_sf"/>
</dbReference>
<evidence type="ECO:0000313" key="2">
    <source>
        <dbReference type="EMBL" id="QJA44622.1"/>
    </source>
</evidence>
<organism evidence="2">
    <name type="scientific">viral metagenome</name>
    <dbReference type="NCBI Taxonomy" id="1070528"/>
    <lineage>
        <taxon>unclassified sequences</taxon>
        <taxon>metagenomes</taxon>
        <taxon>organismal metagenomes</taxon>
    </lineage>
</organism>
<sequence>MGRTNRADDVFYKIDTHGNDPTVCWEWTGSIGGRDGRGYFTLDGRKQLVYRIVYELFHPGELKEGQVVRHECDNPICCNPFHLIRGTRSENELDKYERDRAGYPRDVVIEIHRLAKLNMIDRLIVEEIEKKFGIRISRSGVQKVRVGDSRAAVMRKKK</sequence>
<dbReference type="EMBL" id="MT144665">
    <property type="protein sequence ID" value="QJH96856.1"/>
    <property type="molecule type" value="Genomic_DNA"/>
</dbReference>
<dbReference type="Gene3D" id="3.90.75.10">
    <property type="entry name" value="Homing Intron 3 (I-ppo) Encoded Endonuclease, Chain A"/>
    <property type="match status" value="1"/>
</dbReference>
<evidence type="ECO:0000259" key="1">
    <source>
        <dbReference type="Pfam" id="PF13392"/>
    </source>
</evidence>
<feature type="domain" description="HNH nuclease" evidence="1">
    <location>
        <begin position="51"/>
        <end position="92"/>
    </location>
</feature>
<keyword evidence="2" id="KW-0255">Endonuclease</keyword>
<gene>
    <name evidence="5" type="ORF">MM415A00133_0055</name>
    <name evidence="3" type="ORF">MM415B00206_0036</name>
    <name evidence="2" type="ORF">TM448A00125_0018</name>
    <name evidence="4" type="ORF">TM448B00851_0017</name>
</gene>
<dbReference type="InterPro" id="IPR003615">
    <property type="entry name" value="HNH_nuc"/>
</dbReference>
<dbReference type="InterPro" id="IPR044930">
    <property type="entry name" value="Homing_endonuclease_His-Me"/>
</dbReference>
<reference evidence="2" key="1">
    <citation type="submission" date="2020-03" db="EMBL/GenBank/DDBJ databases">
        <title>The deep terrestrial virosphere.</title>
        <authorList>
            <person name="Holmfeldt K."/>
            <person name="Nilsson E."/>
            <person name="Simone D."/>
            <person name="Lopez-Fernandez M."/>
            <person name="Wu X."/>
            <person name="de Brujin I."/>
            <person name="Lundin D."/>
            <person name="Andersson A."/>
            <person name="Bertilsson S."/>
            <person name="Dopson M."/>
        </authorList>
    </citation>
    <scope>NUCLEOTIDE SEQUENCE</scope>
    <source>
        <strain evidence="5">MM415A00133</strain>
        <strain evidence="3">MM415B00206</strain>
        <strain evidence="2">TM448A00125</strain>
        <strain evidence="4">TM448B00851</strain>
    </source>
</reference>
<proteinExistence type="predicted"/>
<protein>
    <submittedName>
        <fullName evidence="2">Putative homing endonuclease</fullName>
    </submittedName>
</protein>
<keyword evidence="2" id="KW-0540">Nuclease</keyword>